<organism evidence="1 2">
    <name type="scientific">Massilia norwichensis</name>
    <dbReference type="NCBI Taxonomy" id="1442366"/>
    <lineage>
        <taxon>Bacteria</taxon>
        <taxon>Pseudomonadati</taxon>
        <taxon>Pseudomonadota</taxon>
        <taxon>Betaproteobacteria</taxon>
        <taxon>Burkholderiales</taxon>
        <taxon>Oxalobacteraceae</taxon>
        <taxon>Telluria group</taxon>
        <taxon>Massilia</taxon>
    </lineage>
</organism>
<sequence>MDMRQPAIPVSINAKQEMPVERLPFTVRRVDTEEALWKAVRIRQSAYARHVPDFARTLALPEACDYANDTIVLLAESKLDGSALGTARIQTNVHGPLHVEESIELPDWLQGRRLAEVTRLGVSEGRIGHVVKVALMKAFFQFWEQSGTEFAIATGRAPIDRQYEQLMFSDVFEPGQMIPLSHVGNIPHRVMAFEIATAEARWTAAKHPLLKFVRQTSHPDIQVGELRTRHTLRAAMPQMAPIASPIRQFAVA</sequence>
<gene>
    <name evidence="1" type="ORF">NX782_21155</name>
</gene>
<dbReference type="EMBL" id="JANUGX010000030">
    <property type="protein sequence ID" value="MCS0591705.1"/>
    <property type="molecule type" value="Genomic_DNA"/>
</dbReference>
<dbReference type="Gene3D" id="3.40.630.30">
    <property type="match status" value="1"/>
</dbReference>
<comment type="caution">
    <text evidence="1">The sequence shown here is derived from an EMBL/GenBank/DDBJ whole genome shotgun (WGS) entry which is preliminary data.</text>
</comment>
<name>A0ABT2AD50_9BURK</name>
<accession>A0ABT2AD50</accession>
<evidence type="ECO:0000313" key="2">
    <source>
        <dbReference type="Proteomes" id="UP001205560"/>
    </source>
</evidence>
<dbReference type="InterPro" id="IPR016181">
    <property type="entry name" value="Acyl_CoA_acyltransferase"/>
</dbReference>
<evidence type="ECO:0000313" key="1">
    <source>
        <dbReference type="EMBL" id="MCS0591705.1"/>
    </source>
</evidence>
<proteinExistence type="predicted"/>
<protein>
    <recommendedName>
        <fullName evidence="3">N-acyl-L-homoserine lactone synthetase</fullName>
    </recommendedName>
</protein>
<dbReference type="SUPFAM" id="SSF55729">
    <property type="entry name" value="Acyl-CoA N-acyltransferases (Nat)"/>
    <property type="match status" value="1"/>
</dbReference>
<keyword evidence="2" id="KW-1185">Reference proteome</keyword>
<dbReference type="RefSeq" id="WP_258847474.1">
    <property type="nucleotide sequence ID" value="NZ_JANUGX010000030.1"/>
</dbReference>
<reference evidence="1 2" key="1">
    <citation type="submission" date="2022-08" db="EMBL/GenBank/DDBJ databases">
        <title>Reclassification of Massilia species as members of the genera Telluria, Duganella, Pseudoduganella, Mokoshia gen. nov. and Zemynaea gen. nov. using orthogonal and non-orthogonal genome-based approaches.</title>
        <authorList>
            <person name="Bowman J.P."/>
        </authorList>
    </citation>
    <scope>NUCLEOTIDE SEQUENCE [LARGE SCALE GENOMIC DNA]</scope>
    <source>
        <strain evidence="1 2">LMG 28164</strain>
    </source>
</reference>
<evidence type="ECO:0008006" key="3">
    <source>
        <dbReference type="Google" id="ProtNLM"/>
    </source>
</evidence>
<dbReference type="Proteomes" id="UP001205560">
    <property type="component" value="Unassembled WGS sequence"/>
</dbReference>